<evidence type="ECO:0000313" key="3">
    <source>
        <dbReference type="Proteomes" id="UP000799424"/>
    </source>
</evidence>
<protein>
    <submittedName>
        <fullName evidence="2">Uncharacterized protein</fullName>
    </submittedName>
</protein>
<reference evidence="2" key="1">
    <citation type="journal article" date="2020" name="Stud. Mycol.">
        <title>101 Dothideomycetes genomes: a test case for predicting lifestyles and emergence of pathogens.</title>
        <authorList>
            <person name="Haridas S."/>
            <person name="Albert R."/>
            <person name="Binder M."/>
            <person name="Bloem J."/>
            <person name="Labutti K."/>
            <person name="Salamov A."/>
            <person name="Andreopoulos B."/>
            <person name="Baker S."/>
            <person name="Barry K."/>
            <person name="Bills G."/>
            <person name="Bluhm B."/>
            <person name="Cannon C."/>
            <person name="Castanera R."/>
            <person name="Culley D."/>
            <person name="Daum C."/>
            <person name="Ezra D."/>
            <person name="Gonzalez J."/>
            <person name="Henrissat B."/>
            <person name="Kuo A."/>
            <person name="Liang C."/>
            <person name="Lipzen A."/>
            <person name="Lutzoni F."/>
            <person name="Magnuson J."/>
            <person name="Mondo S."/>
            <person name="Nolan M."/>
            <person name="Ohm R."/>
            <person name="Pangilinan J."/>
            <person name="Park H.-J."/>
            <person name="Ramirez L."/>
            <person name="Alfaro M."/>
            <person name="Sun H."/>
            <person name="Tritt A."/>
            <person name="Yoshinaga Y."/>
            <person name="Zwiers L.-H."/>
            <person name="Turgeon B."/>
            <person name="Goodwin S."/>
            <person name="Spatafora J."/>
            <person name="Crous P."/>
            <person name="Grigoriev I."/>
        </authorList>
    </citation>
    <scope>NUCLEOTIDE SEQUENCE</scope>
    <source>
        <strain evidence="2">CBS 113818</strain>
    </source>
</reference>
<feature type="compositionally biased region" description="Low complexity" evidence="1">
    <location>
        <begin position="360"/>
        <end position="372"/>
    </location>
</feature>
<gene>
    <name evidence="2" type="ORF">CC86DRAFT_421941</name>
</gene>
<feature type="compositionally biased region" description="Polar residues" evidence="1">
    <location>
        <begin position="241"/>
        <end position="252"/>
    </location>
</feature>
<dbReference type="AlphaFoldDB" id="A0A6A6ZQ23"/>
<keyword evidence="3" id="KW-1185">Reference proteome</keyword>
<feature type="compositionally biased region" description="Polar residues" evidence="1">
    <location>
        <begin position="411"/>
        <end position="420"/>
    </location>
</feature>
<evidence type="ECO:0000313" key="2">
    <source>
        <dbReference type="EMBL" id="KAF2823182.1"/>
    </source>
</evidence>
<organism evidence="2 3">
    <name type="scientific">Ophiobolus disseminans</name>
    <dbReference type="NCBI Taxonomy" id="1469910"/>
    <lineage>
        <taxon>Eukaryota</taxon>
        <taxon>Fungi</taxon>
        <taxon>Dikarya</taxon>
        <taxon>Ascomycota</taxon>
        <taxon>Pezizomycotina</taxon>
        <taxon>Dothideomycetes</taxon>
        <taxon>Pleosporomycetidae</taxon>
        <taxon>Pleosporales</taxon>
        <taxon>Pleosporineae</taxon>
        <taxon>Phaeosphaeriaceae</taxon>
        <taxon>Ophiobolus</taxon>
    </lineage>
</organism>
<dbReference type="EMBL" id="MU006232">
    <property type="protein sequence ID" value="KAF2823182.1"/>
    <property type="molecule type" value="Genomic_DNA"/>
</dbReference>
<feature type="region of interest" description="Disordered" evidence="1">
    <location>
        <begin position="411"/>
        <end position="431"/>
    </location>
</feature>
<evidence type="ECO:0000256" key="1">
    <source>
        <dbReference type="SAM" id="MobiDB-lite"/>
    </source>
</evidence>
<feature type="region of interest" description="Disordered" evidence="1">
    <location>
        <begin position="354"/>
        <end position="379"/>
    </location>
</feature>
<proteinExistence type="predicted"/>
<dbReference type="OrthoDB" id="3800599at2759"/>
<dbReference type="Proteomes" id="UP000799424">
    <property type="component" value="Unassembled WGS sequence"/>
</dbReference>
<accession>A0A6A6ZQ23</accession>
<name>A0A6A6ZQ23_9PLEO</name>
<feature type="region of interest" description="Disordered" evidence="1">
    <location>
        <begin position="240"/>
        <end position="262"/>
    </location>
</feature>
<sequence>MPSSKSRSGMMFVHHQLTGEIEVRRSDEFTKNTKTSLRIPKRHFHYTDKHRSHVCRCTSPNFHEQSSPVASDSTHLSACLTRFLDLHHLDACSMTEFRAYTQNQQTEWIRDGVQIDDFHYATKQKDVVCRCSAPNNHGQGSVRNPDIIELCAKFFRLCQGKMTCTKAQWRTIVKELSASGRNPPSHLRYAQDSPFEDERYSLDDTPLHTLQLDKTQSCDAPKIVPDIPRQVWANARPSVYRSGSATSSSTPLGSPITPHSPASKHDCMIYGPRPSVVRLSSQISTVKTWSTVQREATGEAIGDSAKTLQYPLATPGVGPALEVSIPLNSIIDAQDRNGRLLYNPWNSDRWTRQVEHTRSPSRSEVSSEVGSSMCVPSTPPRCELPAEPVAELSALKSPSASSITELHTCRTPVQTRTRQVPSEAVARRPSFKPTSAVDLSAWEAPIERRAPRSAIELPTHEYGYIFYKERAMSAYSSR</sequence>